<organism evidence="2 3">
    <name type="scientific">Aspergillus pseudoustus</name>
    <dbReference type="NCBI Taxonomy" id="1810923"/>
    <lineage>
        <taxon>Eukaryota</taxon>
        <taxon>Fungi</taxon>
        <taxon>Dikarya</taxon>
        <taxon>Ascomycota</taxon>
        <taxon>Pezizomycotina</taxon>
        <taxon>Eurotiomycetes</taxon>
        <taxon>Eurotiomycetidae</taxon>
        <taxon>Eurotiales</taxon>
        <taxon>Aspergillaceae</taxon>
        <taxon>Aspergillus</taxon>
        <taxon>Aspergillus subgen. Nidulantes</taxon>
    </lineage>
</organism>
<keyword evidence="3" id="KW-1185">Reference proteome</keyword>
<feature type="signal peptide" evidence="1">
    <location>
        <begin position="1"/>
        <end position="18"/>
    </location>
</feature>
<dbReference type="EMBL" id="JBFXLU010000064">
    <property type="protein sequence ID" value="KAL2846356.1"/>
    <property type="molecule type" value="Genomic_DNA"/>
</dbReference>
<reference evidence="2 3" key="1">
    <citation type="submission" date="2024-07" db="EMBL/GenBank/DDBJ databases">
        <title>Section-level genome sequencing and comparative genomics of Aspergillus sections Usti and Cavernicolus.</title>
        <authorList>
            <consortium name="Lawrence Berkeley National Laboratory"/>
            <person name="Nybo J.L."/>
            <person name="Vesth T.C."/>
            <person name="Theobald S."/>
            <person name="Frisvad J.C."/>
            <person name="Larsen T.O."/>
            <person name="Kjaerboelling I."/>
            <person name="Rothschild-Mancinelli K."/>
            <person name="Lyhne E.K."/>
            <person name="Kogle M.E."/>
            <person name="Barry K."/>
            <person name="Clum A."/>
            <person name="Na H."/>
            <person name="Ledsgaard L."/>
            <person name="Lin J."/>
            <person name="Lipzen A."/>
            <person name="Kuo A."/>
            <person name="Riley R."/>
            <person name="Mondo S."/>
            <person name="Labutti K."/>
            <person name="Haridas S."/>
            <person name="Pangalinan J."/>
            <person name="Salamov A.A."/>
            <person name="Simmons B.A."/>
            <person name="Magnuson J.K."/>
            <person name="Chen J."/>
            <person name="Drula E."/>
            <person name="Henrissat B."/>
            <person name="Wiebenga A."/>
            <person name="Lubbers R.J."/>
            <person name="Gomes A.C."/>
            <person name="Makela M.R."/>
            <person name="Stajich J."/>
            <person name="Grigoriev I.V."/>
            <person name="Mortensen U.H."/>
            <person name="De Vries R.P."/>
            <person name="Baker S.E."/>
            <person name="Andersen M.R."/>
        </authorList>
    </citation>
    <scope>NUCLEOTIDE SEQUENCE [LARGE SCALE GENOMIC DNA]</scope>
    <source>
        <strain evidence="2 3">CBS 123904</strain>
    </source>
</reference>
<evidence type="ECO:0000313" key="2">
    <source>
        <dbReference type="EMBL" id="KAL2846356.1"/>
    </source>
</evidence>
<proteinExistence type="predicted"/>
<feature type="chain" id="PRO_5045556879" evidence="1">
    <location>
        <begin position="19"/>
        <end position="212"/>
    </location>
</feature>
<keyword evidence="1" id="KW-0732">Signal</keyword>
<evidence type="ECO:0000256" key="1">
    <source>
        <dbReference type="SAM" id="SignalP"/>
    </source>
</evidence>
<comment type="caution">
    <text evidence="2">The sequence shown here is derived from an EMBL/GenBank/DDBJ whole genome shotgun (WGS) entry which is preliminary data.</text>
</comment>
<dbReference type="Proteomes" id="UP001610446">
    <property type="component" value="Unassembled WGS sequence"/>
</dbReference>
<name>A0ABR4K2R8_9EURO</name>
<protein>
    <submittedName>
        <fullName evidence="2">Uncharacterized protein</fullName>
    </submittedName>
</protein>
<gene>
    <name evidence="2" type="ORF">BJY01DRAFT_213454</name>
</gene>
<accession>A0ABR4K2R8</accession>
<sequence length="212" mass="23397">MKFFYSIFSLLTALGASAKSNSTKSCHEFPSSMIEYSGNFQQPLPPLIKTEFETSFIQHKWNVNLSHIQVGYIYFSPSQGLVRVDEAYQGGLATSVFNYANTTDDGLVDNILTSFDSYPDQPTVWQGYVQSNYPLFGDDILVSGDAVFAGLVKRDHVQGLVASWSIMYAGSIPVTVFVDSCGVMVGYDYFSPGLRTRVTTDLFNTIVGPVKV</sequence>
<evidence type="ECO:0000313" key="3">
    <source>
        <dbReference type="Proteomes" id="UP001610446"/>
    </source>
</evidence>